<reference evidence="5 6" key="1">
    <citation type="submission" date="2018-12" db="EMBL/GenBank/DDBJ databases">
        <title>Rubrispira sanarue gen. nov., sp., nov., a member of the order Silvanigrellales, isolated from a brackish lake in Hamamatsu Japan.</title>
        <authorList>
            <person name="Maejima Y."/>
            <person name="Iino T."/>
            <person name="Muraguchi Y."/>
            <person name="Fukuda K."/>
            <person name="Nojiri H."/>
            <person name="Ohkuma M."/>
            <person name="Moriuchi R."/>
            <person name="Dohra H."/>
            <person name="Kimbara K."/>
            <person name="Shintani M."/>
        </authorList>
    </citation>
    <scope>NUCLEOTIDE SEQUENCE [LARGE SCALE GENOMIC DNA]</scope>
    <source>
        <strain evidence="5 6">RF1110005</strain>
    </source>
</reference>
<keyword evidence="3 5" id="KW-0067">ATP-binding</keyword>
<feature type="domain" description="ABC transporter" evidence="4">
    <location>
        <begin position="5"/>
        <end position="237"/>
    </location>
</feature>
<protein>
    <submittedName>
        <fullName evidence="5">ABC transporter ATP-binding protein</fullName>
    </submittedName>
</protein>
<dbReference type="Proteomes" id="UP000291236">
    <property type="component" value="Chromosome"/>
</dbReference>
<dbReference type="InterPro" id="IPR003593">
    <property type="entry name" value="AAA+_ATPase"/>
</dbReference>
<organism evidence="5 6">
    <name type="scientific">Fluviispira sanaruensis</name>
    <dbReference type="NCBI Taxonomy" id="2493639"/>
    <lineage>
        <taxon>Bacteria</taxon>
        <taxon>Pseudomonadati</taxon>
        <taxon>Bdellovibrionota</taxon>
        <taxon>Oligoflexia</taxon>
        <taxon>Silvanigrellales</taxon>
        <taxon>Silvanigrellaceae</taxon>
        <taxon>Fluviispira</taxon>
    </lineage>
</organism>
<dbReference type="InterPro" id="IPR003439">
    <property type="entry name" value="ABC_transporter-like_ATP-bd"/>
</dbReference>
<dbReference type="GO" id="GO:0016887">
    <property type="term" value="F:ATP hydrolysis activity"/>
    <property type="evidence" value="ECO:0007669"/>
    <property type="project" value="InterPro"/>
</dbReference>
<evidence type="ECO:0000259" key="4">
    <source>
        <dbReference type="PROSITE" id="PS50893"/>
    </source>
</evidence>
<dbReference type="InterPro" id="IPR027417">
    <property type="entry name" value="P-loop_NTPase"/>
</dbReference>
<dbReference type="SUPFAM" id="SSF52540">
    <property type="entry name" value="P-loop containing nucleoside triphosphate hydrolases"/>
    <property type="match status" value="2"/>
</dbReference>
<keyword evidence="2" id="KW-0547">Nucleotide-binding</keyword>
<dbReference type="SMART" id="SM00382">
    <property type="entry name" value="AAA"/>
    <property type="match status" value="2"/>
</dbReference>
<dbReference type="PROSITE" id="PS50893">
    <property type="entry name" value="ABC_TRANSPORTER_2"/>
    <property type="match status" value="1"/>
</dbReference>
<dbReference type="InterPro" id="IPR050611">
    <property type="entry name" value="ABCF"/>
</dbReference>
<evidence type="ECO:0000313" key="6">
    <source>
        <dbReference type="Proteomes" id="UP000291236"/>
    </source>
</evidence>
<dbReference type="EMBL" id="AP019368">
    <property type="protein sequence ID" value="BBH52319.1"/>
    <property type="molecule type" value="Genomic_DNA"/>
</dbReference>
<dbReference type="KEGG" id="sbf:JCM31447_316100"/>
<dbReference type="GO" id="GO:0005524">
    <property type="term" value="F:ATP binding"/>
    <property type="evidence" value="ECO:0007669"/>
    <property type="project" value="UniProtKB-KW"/>
</dbReference>
<accession>A0A4P2VLQ1</accession>
<evidence type="ECO:0000256" key="1">
    <source>
        <dbReference type="ARBA" id="ARBA00022737"/>
    </source>
</evidence>
<dbReference type="InterPro" id="IPR017871">
    <property type="entry name" value="ABC_transporter-like_CS"/>
</dbReference>
<dbReference type="AlphaFoldDB" id="A0A4P2VLQ1"/>
<keyword evidence="6" id="KW-1185">Reference proteome</keyword>
<gene>
    <name evidence="5" type="ORF">JCM31447_316100</name>
</gene>
<dbReference type="Pfam" id="PF00005">
    <property type="entry name" value="ABC_tran"/>
    <property type="match status" value="2"/>
</dbReference>
<evidence type="ECO:0000256" key="2">
    <source>
        <dbReference type="ARBA" id="ARBA00022741"/>
    </source>
</evidence>
<dbReference type="PROSITE" id="PS00211">
    <property type="entry name" value="ABC_TRANSPORTER_1"/>
    <property type="match status" value="1"/>
</dbReference>
<dbReference type="PANTHER" id="PTHR19211:SF6">
    <property type="entry name" value="BLL7188 PROTEIN"/>
    <property type="match status" value="1"/>
</dbReference>
<name>A0A4P2VLQ1_FLUSA</name>
<keyword evidence="1" id="KW-0677">Repeat</keyword>
<evidence type="ECO:0000313" key="5">
    <source>
        <dbReference type="EMBL" id="BBH52319.1"/>
    </source>
</evidence>
<dbReference type="PANTHER" id="PTHR19211">
    <property type="entry name" value="ATP-BINDING TRANSPORT PROTEIN-RELATED"/>
    <property type="match status" value="1"/>
</dbReference>
<proteinExistence type="predicted"/>
<sequence>MSSLICVHDLAKSFPDGTLLFRNFNFNLGKEKVGIIGKNGIGKSTLLRILAGEMEYSAGSIVIEGKLSYLPQKIQDFSKFSIAQILNVEKKLNALQKADIGKATIDDLNEIDDDWDFMTHLQAILKSLELEDIDLQRLGESISGGELMRFLYARLLLENPDIILFDEPTNNLDSAGKNHFYKALSSSRLGYLIVSHDRELLNKMDRIFEISNLGLRTYQGNYDFYLEERNKENEAALHKVTFAEERFKKQIIMEHILSEKQEKRNAQGKKNIPNLGLPKIVLGRMKENAQNTTSRLKDIHADKTKEYSEAVQREKAELRDEFKIKIDIKKSNIPSTKEMIMCQNLNYRFSNANHSLWKENINFAVIGNKRVHLTGRNGSGKSTLLKLITQQIFPKVGDIKIGSLKFALLDQGTSFLHDELSILENLQKFAMEHFVEHELRVKAGRFLFYGDSVFKKVKYLSGGERVRLALACLLAMNNAPDIFILDEPTNNLDIESIEILTECLNKFSGVLFVVSHDKNFISDIKINMAISL</sequence>
<dbReference type="Gene3D" id="3.40.50.300">
    <property type="entry name" value="P-loop containing nucleotide triphosphate hydrolases"/>
    <property type="match status" value="2"/>
</dbReference>
<dbReference type="OrthoDB" id="5287952at2"/>
<evidence type="ECO:0000256" key="3">
    <source>
        <dbReference type="ARBA" id="ARBA00022840"/>
    </source>
</evidence>
<dbReference type="FunFam" id="3.40.50.300:FF:000011">
    <property type="entry name" value="Putative ABC transporter ATP-binding component"/>
    <property type="match status" value="1"/>
</dbReference>
<dbReference type="RefSeq" id="WP_130606707.1">
    <property type="nucleotide sequence ID" value="NZ_AP019368.1"/>
</dbReference>